<proteinExistence type="predicted"/>
<keyword evidence="1" id="KW-0732">Signal</keyword>
<protein>
    <submittedName>
        <fullName evidence="2">Uncharacterized protein</fullName>
    </submittedName>
</protein>
<comment type="caution">
    <text evidence="2">The sequence shown here is derived from an EMBL/GenBank/DDBJ whole genome shotgun (WGS) entry which is preliminary data.</text>
</comment>
<feature type="chain" id="PRO_5035795544" evidence="1">
    <location>
        <begin position="24"/>
        <end position="122"/>
    </location>
</feature>
<accession>A0A8S1J2K3</accession>
<feature type="signal peptide" evidence="1">
    <location>
        <begin position="1"/>
        <end position="23"/>
    </location>
</feature>
<keyword evidence="3" id="KW-1185">Reference proteome</keyword>
<dbReference type="AlphaFoldDB" id="A0A8S1J2K3"/>
<evidence type="ECO:0000256" key="1">
    <source>
        <dbReference type="SAM" id="SignalP"/>
    </source>
</evidence>
<sequence length="122" mass="13020">MQLEAAARAVIVVAFALSESVKGQQGAFSGGIQYNTPVCQSICQDPNEFETPLPQQPAGELNRAHDWGIVLLNQIQRNFARLSPPGVSRIIGVFSSCVHDTVAAQGNAGIQPGFSRTQPFTP</sequence>
<gene>
    <name evidence="2" type="ORF">OSTQU699_LOCUS5752</name>
</gene>
<dbReference type="EMBL" id="CAJHUC010001248">
    <property type="protein sequence ID" value="CAD7700390.1"/>
    <property type="molecule type" value="Genomic_DNA"/>
</dbReference>
<organism evidence="2 3">
    <name type="scientific">Ostreobium quekettii</name>
    <dbReference type="NCBI Taxonomy" id="121088"/>
    <lineage>
        <taxon>Eukaryota</taxon>
        <taxon>Viridiplantae</taxon>
        <taxon>Chlorophyta</taxon>
        <taxon>core chlorophytes</taxon>
        <taxon>Ulvophyceae</taxon>
        <taxon>TCBD clade</taxon>
        <taxon>Bryopsidales</taxon>
        <taxon>Ostreobineae</taxon>
        <taxon>Ostreobiaceae</taxon>
        <taxon>Ostreobium</taxon>
    </lineage>
</organism>
<reference evidence="2" key="1">
    <citation type="submission" date="2020-12" db="EMBL/GenBank/DDBJ databases">
        <authorList>
            <person name="Iha C."/>
        </authorList>
    </citation>
    <scope>NUCLEOTIDE SEQUENCE</scope>
</reference>
<feature type="non-terminal residue" evidence="2">
    <location>
        <position position="122"/>
    </location>
</feature>
<evidence type="ECO:0000313" key="2">
    <source>
        <dbReference type="EMBL" id="CAD7700390.1"/>
    </source>
</evidence>
<evidence type="ECO:0000313" key="3">
    <source>
        <dbReference type="Proteomes" id="UP000708148"/>
    </source>
</evidence>
<name>A0A8S1J2K3_9CHLO</name>
<dbReference type="Proteomes" id="UP000708148">
    <property type="component" value="Unassembled WGS sequence"/>
</dbReference>